<dbReference type="OrthoDB" id="975025at2"/>
<organism evidence="5 6">
    <name type="scientific">Flavilitoribacter nigricans (strain ATCC 23147 / DSM 23189 / NBRC 102662 / NCIMB 1420 / SS-2)</name>
    <name type="common">Lewinella nigricans</name>
    <dbReference type="NCBI Taxonomy" id="1122177"/>
    <lineage>
        <taxon>Bacteria</taxon>
        <taxon>Pseudomonadati</taxon>
        <taxon>Bacteroidota</taxon>
        <taxon>Saprospiria</taxon>
        <taxon>Saprospirales</taxon>
        <taxon>Lewinellaceae</taxon>
        <taxon>Flavilitoribacter</taxon>
    </lineage>
</organism>
<evidence type="ECO:0000256" key="3">
    <source>
        <dbReference type="SAM" id="SignalP"/>
    </source>
</evidence>
<dbReference type="PANTHER" id="PTHR42693">
    <property type="entry name" value="ARYLSULFATASE FAMILY MEMBER"/>
    <property type="match status" value="1"/>
</dbReference>
<dbReference type="AlphaFoldDB" id="A0A2D0NHD5"/>
<evidence type="ECO:0000313" key="5">
    <source>
        <dbReference type="EMBL" id="PHN07800.1"/>
    </source>
</evidence>
<dbReference type="Gene3D" id="3.40.720.10">
    <property type="entry name" value="Alkaline Phosphatase, subunit A"/>
    <property type="match status" value="1"/>
</dbReference>
<comment type="similarity">
    <text evidence="1">Belongs to the sulfatase family.</text>
</comment>
<gene>
    <name evidence="5" type="ORF">CRP01_04575</name>
</gene>
<accession>A0A2D0NHD5</accession>
<dbReference type="PANTHER" id="PTHR42693:SF53">
    <property type="entry name" value="ENDO-4-O-SULFATASE"/>
    <property type="match status" value="1"/>
</dbReference>
<feature type="chain" id="PRO_5012655057" description="Sulfatase N-terminal domain-containing protein" evidence="3">
    <location>
        <begin position="23"/>
        <end position="493"/>
    </location>
</feature>
<dbReference type="PROSITE" id="PS51257">
    <property type="entry name" value="PROKAR_LIPOPROTEIN"/>
    <property type="match status" value="1"/>
</dbReference>
<feature type="signal peptide" evidence="3">
    <location>
        <begin position="1"/>
        <end position="22"/>
    </location>
</feature>
<dbReference type="Pfam" id="PF00884">
    <property type="entry name" value="Sulfatase"/>
    <property type="match status" value="1"/>
</dbReference>
<evidence type="ECO:0000259" key="4">
    <source>
        <dbReference type="Pfam" id="PF00884"/>
    </source>
</evidence>
<protein>
    <recommendedName>
        <fullName evidence="4">Sulfatase N-terminal domain-containing protein</fullName>
    </recommendedName>
</protein>
<dbReference type="CDD" id="cd16027">
    <property type="entry name" value="SGSH"/>
    <property type="match status" value="1"/>
</dbReference>
<proteinExistence type="inferred from homology"/>
<dbReference type="InterPro" id="IPR000917">
    <property type="entry name" value="Sulfatase_N"/>
</dbReference>
<dbReference type="EMBL" id="PDUD01000005">
    <property type="protein sequence ID" value="PHN07800.1"/>
    <property type="molecule type" value="Genomic_DNA"/>
</dbReference>
<evidence type="ECO:0000256" key="2">
    <source>
        <dbReference type="ARBA" id="ARBA00022801"/>
    </source>
</evidence>
<feature type="domain" description="Sulfatase N-terminal" evidence="4">
    <location>
        <begin position="40"/>
        <end position="333"/>
    </location>
</feature>
<sequence length="493" mass="55615">MNLIITRYCSMLIVLLSLIGCTGDPQTPLSAEGEEYQSLNVLLITADDLNYNSVGAYGCRIPDITPHIDRLAAEGMRFTNGFVNIAICQPSRQSIMTGRYPHRNGAPGFDPISRNVTTLQEALQEVGYLNAIIGKEEHLKPMDKFCWDFCIREEDVASGLGIGRDPELYHDYIAKFLAKAKKESKPFFLMANTHDPHRPFAGSAQEKRAWGEDPPKFTRKITPEEITVPDFLPDLPEVRQEIAEYYTSVYRCDQVVGAILQALDESGFRENTLVMFISDNGISVPFAKGNCYLNSNKTPWIIRWPGQVPAGAVDSTHFISGIDYMPTILHALHLSKVPDMDGYSFLPVLKGQEQKQRNVVFTQLHKLFSGREYPMRCVLNGDYGYIANFWADGQFHFTGDALSGRTFQAMNGAAASNPAIAERVELLRFRVKEEFYDFRNDPDGLQNLIHDPELQVEQERLKRLLHAEMKRSDDPLLSAFEERFFDKGGDGGH</sequence>
<dbReference type="InterPro" id="IPR050738">
    <property type="entry name" value="Sulfatase"/>
</dbReference>
<keyword evidence="3" id="KW-0732">Signal</keyword>
<keyword evidence="2" id="KW-0378">Hydrolase</keyword>
<evidence type="ECO:0000256" key="1">
    <source>
        <dbReference type="ARBA" id="ARBA00008779"/>
    </source>
</evidence>
<keyword evidence="6" id="KW-1185">Reference proteome</keyword>
<dbReference type="GO" id="GO:0004065">
    <property type="term" value="F:arylsulfatase activity"/>
    <property type="evidence" value="ECO:0007669"/>
    <property type="project" value="TreeGrafter"/>
</dbReference>
<dbReference type="RefSeq" id="WP_099148832.1">
    <property type="nucleotide sequence ID" value="NZ_PDUD01000005.1"/>
</dbReference>
<dbReference type="Proteomes" id="UP000223913">
    <property type="component" value="Unassembled WGS sequence"/>
</dbReference>
<reference evidence="5 6" key="1">
    <citation type="submission" date="2017-10" db="EMBL/GenBank/DDBJ databases">
        <title>The draft genome sequence of Lewinella nigricans NBRC 102662.</title>
        <authorList>
            <person name="Wang K."/>
        </authorList>
    </citation>
    <scope>NUCLEOTIDE SEQUENCE [LARGE SCALE GENOMIC DNA]</scope>
    <source>
        <strain evidence="5 6">NBRC 102662</strain>
    </source>
</reference>
<name>A0A2D0NHD5_FLAN2</name>
<comment type="caution">
    <text evidence="5">The sequence shown here is derived from an EMBL/GenBank/DDBJ whole genome shotgun (WGS) entry which is preliminary data.</text>
</comment>
<dbReference type="InterPro" id="IPR017850">
    <property type="entry name" value="Alkaline_phosphatase_core_sf"/>
</dbReference>
<evidence type="ECO:0000313" key="6">
    <source>
        <dbReference type="Proteomes" id="UP000223913"/>
    </source>
</evidence>
<dbReference type="SUPFAM" id="SSF53649">
    <property type="entry name" value="Alkaline phosphatase-like"/>
    <property type="match status" value="1"/>
</dbReference>